<dbReference type="EMBL" id="CP101806">
    <property type="protein sequence ID" value="UUD35550.1"/>
    <property type="molecule type" value="Genomic_DNA"/>
</dbReference>
<dbReference type="Pfam" id="PF02872">
    <property type="entry name" value="5_nucleotid_C"/>
    <property type="match status" value="1"/>
</dbReference>
<reference evidence="6" key="1">
    <citation type="submission" date="2022-07" db="EMBL/GenBank/DDBJ databases">
        <title>Complete genome of Mycoplasma caviae type strain G122.</title>
        <authorList>
            <person name="Spergser J."/>
        </authorList>
    </citation>
    <scope>NUCLEOTIDE SEQUENCE</scope>
    <source>
        <strain evidence="6">G122</strain>
    </source>
</reference>
<feature type="signal peptide" evidence="2">
    <location>
        <begin position="1"/>
        <end position="25"/>
    </location>
</feature>
<evidence type="ECO:0000259" key="4">
    <source>
        <dbReference type="Pfam" id="PF00149"/>
    </source>
</evidence>
<dbReference type="PRINTS" id="PR01607">
    <property type="entry name" value="APYRASEFAMLY"/>
</dbReference>
<dbReference type="RefSeq" id="WP_256553259.1">
    <property type="nucleotide sequence ID" value="NZ_CP101806.1"/>
</dbReference>
<dbReference type="PANTHER" id="PTHR11575:SF24">
    <property type="entry name" value="5'-NUCLEOTIDASE"/>
    <property type="match status" value="1"/>
</dbReference>
<dbReference type="InterPro" id="IPR036907">
    <property type="entry name" value="5'-Nucleotdase_C_sf"/>
</dbReference>
<dbReference type="InterPro" id="IPR004843">
    <property type="entry name" value="Calcineurin-like_PHP"/>
</dbReference>
<keyword evidence="2" id="KW-0378">Hydrolase</keyword>
<dbReference type="PROSITE" id="PS00786">
    <property type="entry name" value="5_NUCLEOTIDASE_2"/>
    <property type="match status" value="1"/>
</dbReference>
<protein>
    <submittedName>
        <fullName evidence="6">Bifunctional metallophosphatase/5'-nucleotidase</fullName>
    </submittedName>
</protein>
<evidence type="ECO:0000256" key="3">
    <source>
        <dbReference type="SAM" id="Coils"/>
    </source>
</evidence>
<keyword evidence="2" id="KW-0547">Nucleotide-binding</keyword>
<dbReference type="InterPro" id="IPR006146">
    <property type="entry name" value="5'-Nucleotdase_CS"/>
</dbReference>
<feature type="domain" description="Calcineurin-like phosphoesterase" evidence="4">
    <location>
        <begin position="129"/>
        <end position="355"/>
    </location>
</feature>
<name>A0ABY5IZP2_9BACT</name>
<comment type="similarity">
    <text evidence="2">Belongs to the 5'-nucleotidase family.</text>
</comment>
<dbReference type="Gene3D" id="3.60.21.10">
    <property type="match status" value="1"/>
</dbReference>
<evidence type="ECO:0000313" key="7">
    <source>
        <dbReference type="Proteomes" id="UP001058569"/>
    </source>
</evidence>
<dbReference type="InterPro" id="IPR029052">
    <property type="entry name" value="Metallo-depent_PP-like"/>
</dbReference>
<feature type="chain" id="PRO_5044951070" evidence="2">
    <location>
        <begin position="26"/>
        <end position="682"/>
    </location>
</feature>
<dbReference type="Pfam" id="PF00149">
    <property type="entry name" value="Metallophos"/>
    <property type="match status" value="1"/>
</dbReference>
<keyword evidence="7" id="KW-1185">Reference proteome</keyword>
<keyword evidence="3" id="KW-0175">Coiled coil</keyword>
<dbReference type="SUPFAM" id="SSF56300">
    <property type="entry name" value="Metallo-dependent phosphatases"/>
    <property type="match status" value="1"/>
</dbReference>
<dbReference type="PROSITE" id="PS00785">
    <property type="entry name" value="5_NUCLEOTIDASE_1"/>
    <property type="match status" value="1"/>
</dbReference>
<proteinExistence type="inferred from homology"/>
<evidence type="ECO:0000256" key="2">
    <source>
        <dbReference type="RuleBase" id="RU362119"/>
    </source>
</evidence>
<dbReference type="Gene3D" id="3.90.780.10">
    <property type="entry name" value="5'-Nucleotidase, C-terminal domain"/>
    <property type="match status" value="1"/>
</dbReference>
<feature type="domain" description="5'-Nucleotidase C-terminal" evidence="5">
    <location>
        <begin position="457"/>
        <end position="621"/>
    </location>
</feature>
<dbReference type="CDD" id="cd00845">
    <property type="entry name" value="MPP_UshA_N_like"/>
    <property type="match status" value="1"/>
</dbReference>
<gene>
    <name evidence="6" type="ORF">NPA07_01605</name>
</gene>
<dbReference type="SUPFAM" id="SSF55816">
    <property type="entry name" value="5'-nucleotidase (syn. UDP-sugar hydrolase), C-terminal domain"/>
    <property type="match status" value="1"/>
</dbReference>
<sequence>MSKRKRILLTLTPLSLAFLPIVAISAQGCSGSNITVEEHKAKLARDKYYNFLDKYNSYLSAQAKIYSTKKKELSAIDKKSKEHEYNAKQKEIDELLKSTKVVLNTKREQLNKLYDELKVAQEDQKIQTIRILHTNDEHGRIKQDDSKYNNYAGMVGFSKYIKDRKYDLLLSSGDLIQGLPFSDSDKGKTITKIAAQMGYAAIAVGNHEFDFGLEHTVKLDEEIKSSGTRFLSANVVYKDKQTIDPTLMDKAGTRPYTPYLIKELTNGLKVALIGITTPDSAYTSHPKNSVNVNFVDPVTATKEILQEIRQRHPDVNFTIALTHLGVGRNEKAWESTYLAQQVPELDLILDGHSHTKYELRELAKSYISQTECYTKYFGDITLDFDKSSGKIVFAREELRDINQIILEQYGVELDSKISRLISELETTYKDTYSKGAFTLDTQLFNTRETEFNGQKFWEGRVKKSTLGLFTAEAMAWDFYTAKKDQIADLSLENVVGLQNGGGIRADLTLNDPDKPEEIKKESVLAVAPFGNMIDAVSLKGSSLKETIKHGLSKAGSGAFAQWSSNVSFTVNKVTTSDGKVKYELDESTLKLGGKAIDDDKTYYVVTNDFMVAGGDGYKMLDYHGSNDVKQVYESQSLFDTFIKFGKYLNEHKGKADKLGKEPFTKEMTDYGKEESLKFITYK</sequence>
<evidence type="ECO:0000259" key="5">
    <source>
        <dbReference type="Pfam" id="PF02872"/>
    </source>
</evidence>
<dbReference type="PROSITE" id="PS51257">
    <property type="entry name" value="PROKAR_LIPOPROTEIN"/>
    <property type="match status" value="1"/>
</dbReference>
<dbReference type="PANTHER" id="PTHR11575">
    <property type="entry name" value="5'-NUCLEOTIDASE-RELATED"/>
    <property type="match status" value="1"/>
</dbReference>
<dbReference type="InterPro" id="IPR006179">
    <property type="entry name" value="5_nucleotidase/apyrase"/>
</dbReference>
<keyword evidence="1 2" id="KW-0732">Signal</keyword>
<evidence type="ECO:0000256" key="1">
    <source>
        <dbReference type="ARBA" id="ARBA00022729"/>
    </source>
</evidence>
<organism evidence="6 7">
    <name type="scientific">Mycoplasmopsis caviae</name>
    <dbReference type="NCBI Taxonomy" id="55603"/>
    <lineage>
        <taxon>Bacteria</taxon>
        <taxon>Bacillati</taxon>
        <taxon>Mycoplasmatota</taxon>
        <taxon>Mycoplasmoidales</taxon>
        <taxon>Metamycoplasmataceae</taxon>
        <taxon>Mycoplasmopsis</taxon>
    </lineage>
</organism>
<accession>A0ABY5IZP2</accession>
<feature type="coiled-coil region" evidence="3">
    <location>
        <begin position="78"/>
        <end position="127"/>
    </location>
</feature>
<dbReference type="InterPro" id="IPR008334">
    <property type="entry name" value="5'-Nucleotdase_C"/>
</dbReference>
<evidence type="ECO:0000313" key="6">
    <source>
        <dbReference type="EMBL" id="UUD35550.1"/>
    </source>
</evidence>
<dbReference type="Proteomes" id="UP001058569">
    <property type="component" value="Chromosome"/>
</dbReference>